<feature type="signal peptide" evidence="1">
    <location>
        <begin position="1"/>
        <end position="21"/>
    </location>
</feature>
<evidence type="ECO:0000313" key="2">
    <source>
        <dbReference type="EMBL" id="RZF41493.1"/>
    </source>
</evidence>
<name>A0A482X713_LAOST</name>
<reference evidence="2 3" key="1">
    <citation type="journal article" date="2017" name="Gigascience">
        <title>Genome sequence of the small brown planthopper, Laodelphax striatellus.</title>
        <authorList>
            <person name="Zhu J."/>
            <person name="Jiang F."/>
            <person name="Wang X."/>
            <person name="Yang P."/>
            <person name="Bao Y."/>
            <person name="Zhao W."/>
            <person name="Wang W."/>
            <person name="Lu H."/>
            <person name="Wang Q."/>
            <person name="Cui N."/>
            <person name="Li J."/>
            <person name="Chen X."/>
            <person name="Luo L."/>
            <person name="Yu J."/>
            <person name="Kang L."/>
            <person name="Cui F."/>
        </authorList>
    </citation>
    <scope>NUCLEOTIDE SEQUENCE [LARGE SCALE GENOMIC DNA]</scope>
    <source>
        <strain evidence="2">Lst14</strain>
    </source>
</reference>
<keyword evidence="1" id="KW-0732">Signal</keyword>
<comment type="caution">
    <text evidence="2">The sequence shown here is derived from an EMBL/GenBank/DDBJ whole genome shotgun (WGS) entry which is preliminary data.</text>
</comment>
<evidence type="ECO:0000313" key="3">
    <source>
        <dbReference type="Proteomes" id="UP000291343"/>
    </source>
</evidence>
<dbReference type="EMBL" id="QKKF02016774">
    <property type="protein sequence ID" value="RZF41493.1"/>
    <property type="molecule type" value="Genomic_DNA"/>
</dbReference>
<feature type="chain" id="PRO_5019766812" evidence="1">
    <location>
        <begin position="22"/>
        <end position="57"/>
    </location>
</feature>
<gene>
    <name evidence="2" type="ORF">LSTR_LSTR000207</name>
</gene>
<organism evidence="2 3">
    <name type="scientific">Laodelphax striatellus</name>
    <name type="common">Small brown planthopper</name>
    <name type="synonym">Delphax striatella</name>
    <dbReference type="NCBI Taxonomy" id="195883"/>
    <lineage>
        <taxon>Eukaryota</taxon>
        <taxon>Metazoa</taxon>
        <taxon>Ecdysozoa</taxon>
        <taxon>Arthropoda</taxon>
        <taxon>Hexapoda</taxon>
        <taxon>Insecta</taxon>
        <taxon>Pterygota</taxon>
        <taxon>Neoptera</taxon>
        <taxon>Paraneoptera</taxon>
        <taxon>Hemiptera</taxon>
        <taxon>Auchenorrhyncha</taxon>
        <taxon>Fulgoroidea</taxon>
        <taxon>Delphacidae</taxon>
        <taxon>Criomorphinae</taxon>
        <taxon>Laodelphax</taxon>
    </lineage>
</organism>
<proteinExistence type="predicted"/>
<sequence>MFKTYLALALIWIMVVGTVLAKPLDQDPTDPRKGDQYSPQDPNDFKILKLMKFLLLG</sequence>
<dbReference type="AlphaFoldDB" id="A0A482X713"/>
<protein>
    <submittedName>
        <fullName evidence="2">Uncharacterized protein</fullName>
    </submittedName>
</protein>
<accession>A0A482X713</accession>
<dbReference type="Proteomes" id="UP000291343">
    <property type="component" value="Unassembled WGS sequence"/>
</dbReference>
<keyword evidence="3" id="KW-1185">Reference proteome</keyword>
<evidence type="ECO:0000256" key="1">
    <source>
        <dbReference type="SAM" id="SignalP"/>
    </source>
</evidence>
<dbReference type="InParanoid" id="A0A482X713"/>